<dbReference type="PANTHER" id="PTHR33360:SF2">
    <property type="entry name" value="TRANSPOSASE FOR INSERTION SEQUENCE ELEMENT IS200"/>
    <property type="match status" value="1"/>
</dbReference>
<dbReference type="SUPFAM" id="SSF143422">
    <property type="entry name" value="Transposase IS200-like"/>
    <property type="match status" value="1"/>
</dbReference>
<protein>
    <submittedName>
        <fullName evidence="2">IS200/IS605 family transposase</fullName>
    </submittedName>
</protein>
<dbReference type="InterPro" id="IPR002686">
    <property type="entry name" value="Transposase_17"/>
</dbReference>
<dbReference type="PANTHER" id="PTHR33360">
    <property type="entry name" value="TRANSPOSASE FOR INSERTION SEQUENCE ELEMENT IS200"/>
    <property type="match status" value="1"/>
</dbReference>
<dbReference type="Proteomes" id="UP000733611">
    <property type="component" value="Unassembled WGS sequence"/>
</dbReference>
<accession>A0A948TI95</accession>
<dbReference type="InterPro" id="IPR036515">
    <property type="entry name" value="Transposase_17_sf"/>
</dbReference>
<gene>
    <name evidence="2" type="primary">tnpA</name>
    <name evidence="2" type="ORF">H9847_09560</name>
</gene>
<dbReference type="GO" id="GO:0003677">
    <property type="term" value="F:DNA binding"/>
    <property type="evidence" value="ECO:0007669"/>
    <property type="project" value="InterPro"/>
</dbReference>
<dbReference type="NCBIfam" id="NF033573">
    <property type="entry name" value="transpos_IS200"/>
    <property type="match status" value="1"/>
</dbReference>
<evidence type="ECO:0000313" key="3">
    <source>
        <dbReference type="Proteomes" id="UP000733611"/>
    </source>
</evidence>
<reference evidence="2" key="1">
    <citation type="journal article" date="2021" name="PeerJ">
        <title>Extensive microbial diversity within the chicken gut microbiome revealed by metagenomics and culture.</title>
        <authorList>
            <person name="Gilroy R."/>
            <person name="Ravi A."/>
            <person name="Getino M."/>
            <person name="Pursley I."/>
            <person name="Horton D.L."/>
            <person name="Alikhan N.F."/>
            <person name="Baker D."/>
            <person name="Gharbi K."/>
            <person name="Hall N."/>
            <person name="Watson M."/>
            <person name="Adriaenssens E.M."/>
            <person name="Foster-Nyarko E."/>
            <person name="Jarju S."/>
            <person name="Secka A."/>
            <person name="Antonio M."/>
            <person name="Oren A."/>
            <person name="Chaudhuri R.R."/>
            <person name="La Ragione R."/>
            <person name="Hildebrand F."/>
            <person name="Pallen M.J."/>
        </authorList>
    </citation>
    <scope>NUCLEOTIDE SEQUENCE</scope>
    <source>
        <strain evidence="2">378</strain>
    </source>
</reference>
<evidence type="ECO:0000313" key="2">
    <source>
        <dbReference type="EMBL" id="MBU3845088.1"/>
    </source>
</evidence>
<name>A0A948TI95_9GAMM</name>
<dbReference type="EMBL" id="JAHLFE010000193">
    <property type="protein sequence ID" value="MBU3845088.1"/>
    <property type="molecule type" value="Genomic_DNA"/>
</dbReference>
<dbReference type="SMART" id="SM01321">
    <property type="entry name" value="Y1_Tnp"/>
    <property type="match status" value="1"/>
</dbReference>
<sequence>MTKLSYYRNVVTQISYLIVCCTKYGSPLLRDPEHSIFLSTQLQELCAQHGYELQSFQVHNSYVIMHLQLSPNEAIGNAMRTIKGTLGRKMLKQFPDLRLEMVDGNFWAPTYFVATEGEVSTETIQDFIAFASQTKKRR</sequence>
<reference evidence="2" key="2">
    <citation type="submission" date="2021-04" db="EMBL/GenBank/DDBJ databases">
        <authorList>
            <person name="Gilroy R."/>
        </authorList>
    </citation>
    <scope>NUCLEOTIDE SEQUENCE</scope>
    <source>
        <strain evidence="2">378</strain>
    </source>
</reference>
<evidence type="ECO:0000259" key="1">
    <source>
        <dbReference type="SMART" id="SM01321"/>
    </source>
</evidence>
<dbReference type="AlphaFoldDB" id="A0A948TI95"/>
<dbReference type="Pfam" id="PF01797">
    <property type="entry name" value="Y1_Tnp"/>
    <property type="match status" value="1"/>
</dbReference>
<proteinExistence type="predicted"/>
<comment type="caution">
    <text evidence="2">The sequence shown here is derived from an EMBL/GenBank/DDBJ whole genome shotgun (WGS) entry which is preliminary data.</text>
</comment>
<organism evidence="2 3">
    <name type="scientific">Candidatus Anaerobiospirillum pullicola</name>
    <dbReference type="NCBI Taxonomy" id="2838451"/>
    <lineage>
        <taxon>Bacteria</taxon>
        <taxon>Pseudomonadati</taxon>
        <taxon>Pseudomonadota</taxon>
        <taxon>Gammaproteobacteria</taxon>
        <taxon>Aeromonadales</taxon>
        <taxon>Succinivibrionaceae</taxon>
        <taxon>Anaerobiospirillum</taxon>
    </lineage>
</organism>
<feature type="domain" description="Transposase IS200-like" evidence="1">
    <location>
        <begin position="11"/>
        <end position="131"/>
    </location>
</feature>
<dbReference type="Gene3D" id="3.30.70.1290">
    <property type="entry name" value="Transposase IS200-like"/>
    <property type="match status" value="1"/>
</dbReference>
<dbReference type="GO" id="GO:0006313">
    <property type="term" value="P:DNA transposition"/>
    <property type="evidence" value="ECO:0007669"/>
    <property type="project" value="InterPro"/>
</dbReference>
<dbReference type="GO" id="GO:0004803">
    <property type="term" value="F:transposase activity"/>
    <property type="evidence" value="ECO:0007669"/>
    <property type="project" value="InterPro"/>
</dbReference>